<dbReference type="SUPFAM" id="SSF53167">
    <property type="entry name" value="Purine and uridine phosphorylases"/>
    <property type="match status" value="1"/>
</dbReference>
<dbReference type="PANTHER" id="PTHR43691">
    <property type="entry name" value="URIDINE PHOSPHORYLASE"/>
    <property type="match status" value="1"/>
</dbReference>
<keyword evidence="4" id="KW-0812">Transmembrane</keyword>
<name>A0A1F7XAN3_9BACT</name>
<dbReference type="EC" id="2.4.2.3" evidence="1"/>
<evidence type="ECO:0000256" key="4">
    <source>
        <dbReference type="SAM" id="Phobius"/>
    </source>
</evidence>
<dbReference type="GO" id="GO:0004850">
    <property type="term" value="F:uridine phosphorylase activity"/>
    <property type="evidence" value="ECO:0007669"/>
    <property type="project" value="UniProtKB-EC"/>
</dbReference>
<gene>
    <name evidence="6" type="ORF">A2Z22_03250</name>
</gene>
<evidence type="ECO:0000256" key="2">
    <source>
        <dbReference type="ARBA" id="ARBA00021980"/>
    </source>
</evidence>
<evidence type="ECO:0000256" key="3">
    <source>
        <dbReference type="ARBA" id="ARBA00048447"/>
    </source>
</evidence>
<evidence type="ECO:0000313" key="7">
    <source>
        <dbReference type="Proteomes" id="UP000177053"/>
    </source>
</evidence>
<keyword evidence="4" id="KW-1133">Transmembrane helix</keyword>
<feature type="transmembrane region" description="Helical" evidence="4">
    <location>
        <begin position="81"/>
        <end position="103"/>
    </location>
</feature>
<protein>
    <recommendedName>
        <fullName evidence="2">Uridine phosphorylase</fullName>
        <ecNumber evidence="1">2.4.2.3</ecNumber>
    </recommendedName>
</protein>
<dbReference type="PANTHER" id="PTHR43691:SF11">
    <property type="entry name" value="FI09636P-RELATED"/>
    <property type="match status" value="1"/>
</dbReference>
<dbReference type="Proteomes" id="UP000177053">
    <property type="component" value="Unassembled WGS sequence"/>
</dbReference>
<keyword evidence="4" id="KW-0472">Membrane</keyword>
<organism evidence="6 7">
    <name type="scientific">Candidatus Woesebacteria bacterium RBG_16_34_12</name>
    <dbReference type="NCBI Taxonomy" id="1802480"/>
    <lineage>
        <taxon>Bacteria</taxon>
        <taxon>Candidatus Woeseibacteriota</taxon>
    </lineage>
</organism>
<dbReference type="GO" id="GO:0005829">
    <property type="term" value="C:cytosol"/>
    <property type="evidence" value="ECO:0007669"/>
    <property type="project" value="TreeGrafter"/>
</dbReference>
<dbReference type="InterPro" id="IPR035994">
    <property type="entry name" value="Nucleoside_phosphorylase_sf"/>
</dbReference>
<sequence>MVLVNMYTLLSKDNFRRHFELTKDYVVEGLLLSGAWDLGSTDNHLPYLRNTLDSLDVKYEIKKFEQINAGHLHEITIDNKYYWFVPVMGTAVMSIYAHIASILGSRKNILIGVVGGLAEGIKPGDFVLPKKVFGNDNALKYQPQNKDKFFYPDKKLYKKLLQRLPSGVKIWEGKTITCEVMLAESPGDVKQWSKENYLGVEMEAAMVFALSNHFKIPSAAIFSVSDNLIENETLLHESHQLSQSQRRKARSIQYDIAIRELLDMPAYNL</sequence>
<dbReference type="GO" id="GO:0009116">
    <property type="term" value="P:nucleoside metabolic process"/>
    <property type="evidence" value="ECO:0007669"/>
    <property type="project" value="InterPro"/>
</dbReference>
<dbReference type="AlphaFoldDB" id="A0A1F7XAN3"/>
<dbReference type="EMBL" id="MGFS01000003">
    <property type="protein sequence ID" value="OGM12082.1"/>
    <property type="molecule type" value="Genomic_DNA"/>
</dbReference>
<evidence type="ECO:0000313" key="6">
    <source>
        <dbReference type="EMBL" id="OGM12082.1"/>
    </source>
</evidence>
<dbReference type="Pfam" id="PF01048">
    <property type="entry name" value="PNP_UDP_1"/>
    <property type="match status" value="1"/>
</dbReference>
<reference evidence="6 7" key="1">
    <citation type="journal article" date="2016" name="Nat. Commun.">
        <title>Thousands of microbial genomes shed light on interconnected biogeochemical processes in an aquifer system.</title>
        <authorList>
            <person name="Anantharaman K."/>
            <person name="Brown C.T."/>
            <person name="Hug L.A."/>
            <person name="Sharon I."/>
            <person name="Castelle C.J."/>
            <person name="Probst A.J."/>
            <person name="Thomas B.C."/>
            <person name="Singh A."/>
            <person name="Wilkins M.J."/>
            <person name="Karaoz U."/>
            <person name="Brodie E.L."/>
            <person name="Williams K.H."/>
            <person name="Hubbard S.S."/>
            <person name="Banfield J.F."/>
        </authorList>
    </citation>
    <scope>NUCLEOTIDE SEQUENCE [LARGE SCALE GENOMIC DNA]</scope>
</reference>
<dbReference type="Gene3D" id="3.40.50.1580">
    <property type="entry name" value="Nucleoside phosphorylase domain"/>
    <property type="match status" value="1"/>
</dbReference>
<accession>A0A1F7XAN3</accession>
<evidence type="ECO:0000259" key="5">
    <source>
        <dbReference type="Pfam" id="PF01048"/>
    </source>
</evidence>
<feature type="domain" description="Nucleoside phosphorylase" evidence="5">
    <location>
        <begin position="60"/>
        <end position="246"/>
    </location>
</feature>
<evidence type="ECO:0000256" key="1">
    <source>
        <dbReference type="ARBA" id="ARBA00011888"/>
    </source>
</evidence>
<comment type="caution">
    <text evidence="6">The sequence shown here is derived from an EMBL/GenBank/DDBJ whole genome shotgun (WGS) entry which is preliminary data.</text>
</comment>
<comment type="catalytic activity">
    <reaction evidence="3">
        <text>uridine + phosphate = alpha-D-ribose 1-phosphate + uracil</text>
        <dbReference type="Rhea" id="RHEA:24388"/>
        <dbReference type="ChEBI" id="CHEBI:16704"/>
        <dbReference type="ChEBI" id="CHEBI:17568"/>
        <dbReference type="ChEBI" id="CHEBI:43474"/>
        <dbReference type="ChEBI" id="CHEBI:57720"/>
        <dbReference type="EC" id="2.4.2.3"/>
    </reaction>
</comment>
<proteinExistence type="predicted"/>
<dbReference type="InterPro" id="IPR000845">
    <property type="entry name" value="Nucleoside_phosphorylase_d"/>
</dbReference>